<dbReference type="PANTHER" id="PTHR42693">
    <property type="entry name" value="ARYLSULFATASE FAMILY MEMBER"/>
    <property type="match status" value="1"/>
</dbReference>
<keyword evidence="4" id="KW-0106">Calcium</keyword>
<feature type="domain" description="Sulfatase N-terminal" evidence="5">
    <location>
        <begin position="52"/>
        <end position="463"/>
    </location>
</feature>
<dbReference type="InterPro" id="IPR024607">
    <property type="entry name" value="Sulfatase_CS"/>
</dbReference>
<dbReference type="InterPro" id="IPR017850">
    <property type="entry name" value="Alkaline_phosphatase_core_sf"/>
</dbReference>
<accession>A0ABX8UTQ6</accession>
<dbReference type="PANTHER" id="PTHR42693:SF43">
    <property type="entry name" value="BLL2667 PROTEIN"/>
    <property type="match status" value="1"/>
</dbReference>
<dbReference type="SUPFAM" id="SSF53649">
    <property type="entry name" value="Alkaline phosphatase-like"/>
    <property type="match status" value="1"/>
</dbReference>
<dbReference type="Gene3D" id="2.60.120.200">
    <property type="match status" value="1"/>
</dbReference>
<dbReference type="EMBL" id="CP080095">
    <property type="protein sequence ID" value="QYD70737.1"/>
    <property type="molecule type" value="Genomic_DNA"/>
</dbReference>
<proteinExistence type="inferred from homology"/>
<gene>
    <name evidence="6" type="ORF">KZJ38_00080</name>
</gene>
<dbReference type="PROSITE" id="PS00523">
    <property type="entry name" value="SULFATASE_1"/>
    <property type="match status" value="1"/>
</dbReference>
<evidence type="ECO:0000313" key="7">
    <source>
        <dbReference type="Proteomes" id="UP000826462"/>
    </source>
</evidence>
<dbReference type="InterPro" id="IPR013320">
    <property type="entry name" value="ConA-like_dom_sf"/>
</dbReference>
<dbReference type="Pfam" id="PF00884">
    <property type="entry name" value="Sulfatase"/>
    <property type="match status" value="1"/>
</dbReference>
<dbReference type="SUPFAM" id="SSF49899">
    <property type="entry name" value="Concanavalin A-like lectins/glucanases"/>
    <property type="match status" value="1"/>
</dbReference>
<sequence length="767" mass="84578">MPAASPAAPAGGQTSSVLPYPDFHFTGKIGDTFEQSDPATFPQPVKPPKGAPNVLLIMLDDVGFGQFDLTGGGVPSPNMDKLAHEGLLYNRFHTTAMCSPSRAALITGRDSHVVGNGILTEMGTGYDGYTSVIPRSAATVGEVLRQNGYATAWLGKNHNTPPWETSEIGPFDHWPTGWGFEYFYGFNAADSSQLQPILYENHTRVPASSDPSYHLTTDLADHAIDWIHKEKAIAPDKPFFVYLAPGATHAPHQPPQAWIDKYKGQFDMGWDKYREMTLERQKKLGIVPQNTDLTARPDGIPAWDSLEPQQKKLYARMMEIYAAYGAHADYEMGRVIDAVKKLPDADNTMIVYVVGDNGSSAEGGLGGSTDELIIVNGMQQDWQDVYKVMNELGGPRHFNHMPIGWAHAMNTPFQWTKQVASHFGGTRNPLIIDWPAGIKQGGAIRPQFSHITDIMPTILDAAHVTVPTKVNGVDQTPLDGISLAYTFNDPNAPDRRHSQMFELLINRGIYQDGWMASSLAFNPLQVVRGHVDISNIKWELYNINEDFSQAHNVADQHPEKVKQLEALWWEQAKTHNVLPLDWRGPERFSNELTGRPNLAAGRKTFVYDYPLVGLPEGSAPDLKNKSFTVTAETQIPQDGANGMIFTQGGFTAGWGFYVQQGKLVVAHNFVDLERYRIVSTGSVPTGKVTLSFHFQYDGGGLGKGGTVTMFANGKQIGEGRIEKTVPMKYTSSETQDIGEDAGTPVDNTYKPPFKFNGKIDRLTVELQ</sequence>
<dbReference type="InterPro" id="IPR000917">
    <property type="entry name" value="Sulfatase_N"/>
</dbReference>
<evidence type="ECO:0000256" key="2">
    <source>
        <dbReference type="ARBA" id="ARBA00022723"/>
    </source>
</evidence>
<dbReference type="Gene3D" id="3.40.720.10">
    <property type="entry name" value="Alkaline Phosphatase, subunit A"/>
    <property type="match status" value="1"/>
</dbReference>
<dbReference type="InterPro" id="IPR050738">
    <property type="entry name" value="Sulfatase"/>
</dbReference>
<organism evidence="6 7">
    <name type="scientific">Paraburkholderia edwinii</name>
    <dbReference type="NCBI Taxonomy" id="2861782"/>
    <lineage>
        <taxon>Bacteria</taxon>
        <taxon>Pseudomonadati</taxon>
        <taxon>Pseudomonadota</taxon>
        <taxon>Betaproteobacteria</taxon>
        <taxon>Burkholderiales</taxon>
        <taxon>Burkholderiaceae</taxon>
        <taxon>Paraburkholderia</taxon>
    </lineage>
</organism>
<reference evidence="6 7" key="1">
    <citation type="submission" date="2021-07" db="EMBL/GenBank/DDBJ databases">
        <title>Paraburkholderia edwinii protects Aspergillus sp. from phenazines by acting as a toxin sponge.</title>
        <authorList>
            <person name="Dahlstrom K.M."/>
            <person name="Newman D.K."/>
        </authorList>
    </citation>
    <scope>NUCLEOTIDE SEQUENCE [LARGE SCALE GENOMIC DNA]</scope>
    <source>
        <strain evidence="6 7">Pe01</strain>
    </source>
</reference>
<keyword evidence="7" id="KW-1185">Reference proteome</keyword>
<dbReference type="Gene3D" id="3.30.1120.10">
    <property type="match status" value="1"/>
</dbReference>
<evidence type="ECO:0000256" key="4">
    <source>
        <dbReference type="ARBA" id="ARBA00022837"/>
    </source>
</evidence>
<comment type="similarity">
    <text evidence="1">Belongs to the sulfatase family.</text>
</comment>
<keyword evidence="3" id="KW-0378">Hydrolase</keyword>
<dbReference type="Proteomes" id="UP000826462">
    <property type="component" value="Chromosome 1"/>
</dbReference>
<protein>
    <submittedName>
        <fullName evidence="6">Sulfatase-like hydrolase/transferase</fullName>
    </submittedName>
</protein>
<evidence type="ECO:0000259" key="5">
    <source>
        <dbReference type="Pfam" id="PF00884"/>
    </source>
</evidence>
<evidence type="ECO:0000256" key="3">
    <source>
        <dbReference type="ARBA" id="ARBA00022801"/>
    </source>
</evidence>
<evidence type="ECO:0000313" key="6">
    <source>
        <dbReference type="EMBL" id="QYD70737.1"/>
    </source>
</evidence>
<dbReference type="CDD" id="cd16025">
    <property type="entry name" value="PAS_like"/>
    <property type="match status" value="1"/>
</dbReference>
<name>A0ABX8UTQ6_9BURK</name>
<keyword evidence="2" id="KW-0479">Metal-binding</keyword>
<evidence type="ECO:0000256" key="1">
    <source>
        <dbReference type="ARBA" id="ARBA00008779"/>
    </source>
</evidence>